<name>A0A922SM20_SPOEX</name>
<evidence type="ECO:0000256" key="1">
    <source>
        <dbReference type="ARBA" id="ARBA00004370"/>
    </source>
</evidence>
<protein>
    <submittedName>
        <fullName evidence="6">Uncharacterized protein</fullName>
    </submittedName>
</protein>
<dbReference type="AlphaFoldDB" id="A0A922SM20"/>
<evidence type="ECO:0000313" key="7">
    <source>
        <dbReference type="Proteomes" id="UP000814243"/>
    </source>
</evidence>
<evidence type="ECO:0000256" key="5">
    <source>
        <dbReference type="SAM" id="Phobius"/>
    </source>
</evidence>
<feature type="transmembrane region" description="Helical" evidence="5">
    <location>
        <begin position="56"/>
        <end position="75"/>
    </location>
</feature>
<organism evidence="6 7">
    <name type="scientific">Spodoptera exigua</name>
    <name type="common">Beet armyworm</name>
    <name type="synonym">Noctua fulgens</name>
    <dbReference type="NCBI Taxonomy" id="7107"/>
    <lineage>
        <taxon>Eukaryota</taxon>
        <taxon>Metazoa</taxon>
        <taxon>Ecdysozoa</taxon>
        <taxon>Arthropoda</taxon>
        <taxon>Hexapoda</taxon>
        <taxon>Insecta</taxon>
        <taxon>Pterygota</taxon>
        <taxon>Neoptera</taxon>
        <taxon>Endopterygota</taxon>
        <taxon>Lepidoptera</taxon>
        <taxon>Glossata</taxon>
        <taxon>Ditrysia</taxon>
        <taxon>Noctuoidea</taxon>
        <taxon>Noctuidae</taxon>
        <taxon>Amphipyrinae</taxon>
        <taxon>Spodoptera</taxon>
    </lineage>
</organism>
<feature type="non-terminal residue" evidence="6">
    <location>
        <position position="104"/>
    </location>
</feature>
<gene>
    <name evidence="6" type="ORF">HF086_007464</name>
</gene>
<evidence type="ECO:0000256" key="4">
    <source>
        <dbReference type="ARBA" id="ARBA00023136"/>
    </source>
</evidence>
<dbReference type="EMBL" id="JACEFF010000200">
    <property type="protein sequence ID" value="KAH9642154.1"/>
    <property type="molecule type" value="Genomic_DNA"/>
</dbReference>
<dbReference type="Gene3D" id="1.20.1250.20">
    <property type="entry name" value="MFS general substrate transporter like domains"/>
    <property type="match status" value="1"/>
</dbReference>
<dbReference type="GO" id="GO:0022857">
    <property type="term" value="F:transmembrane transporter activity"/>
    <property type="evidence" value="ECO:0007669"/>
    <property type="project" value="InterPro"/>
</dbReference>
<dbReference type="InterPro" id="IPR036259">
    <property type="entry name" value="MFS_trans_sf"/>
</dbReference>
<keyword evidence="3 5" id="KW-1133">Transmembrane helix</keyword>
<keyword evidence="2 5" id="KW-0812">Transmembrane</keyword>
<dbReference type="InterPro" id="IPR050549">
    <property type="entry name" value="MFS_Trehalose_Transporter"/>
</dbReference>
<dbReference type="Proteomes" id="UP000814243">
    <property type="component" value="Unassembled WGS sequence"/>
</dbReference>
<keyword evidence="4 5" id="KW-0472">Membrane</keyword>
<evidence type="ECO:0000313" key="6">
    <source>
        <dbReference type="EMBL" id="KAH9642154.1"/>
    </source>
</evidence>
<proteinExistence type="predicted"/>
<evidence type="ECO:0000256" key="3">
    <source>
        <dbReference type="ARBA" id="ARBA00022989"/>
    </source>
</evidence>
<reference evidence="6" key="1">
    <citation type="journal article" date="2021" name="G3 (Bethesda)">
        <title>Genome and transcriptome analysis of the beet armyworm Spodoptera exigua reveals targets for pest control. .</title>
        <authorList>
            <person name="Simon S."/>
            <person name="Breeschoten T."/>
            <person name="Jansen H.J."/>
            <person name="Dirks R.P."/>
            <person name="Schranz M.E."/>
            <person name="Ros V.I.D."/>
        </authorList>
    </citation>
    <scope>NUCLEOTIDE SEQUENCE</scope>
    <source>
        <strain evidence="6">TB_SE_WUR_2020</strain>
    </source>
</reference>
<evidence type="ECO:0000256" key="2">
    <source>
        <dbReference type="ARBA" id="ARBA00022692"/>
    </source>
</evidence>
<dbReference type="SUPFAM" id="SSF103473">
    <property type="entry name" value="MFS general substrate transporter"/>
    <property type="match status" value="1"/>
</dbReference>
<accession>A0A922SM20</accession>
<dbReference type="Pfam" id="PF00083">
    <property type="entry name" value="Sugar_tr"/>
    <property type="match status" value="1"/>
</dbReference>
<dbReference type="GO" id="GO:0016020">
    <property type="term" value="C:membrane"/>
    <property type="evidence" value="ECO:0007669"/>
    <property type="project" value="UniProtKB-SubCell"/>
</dbReference>
<dbReference type="InterPro" id="IPR005828">
    <property type="entry name" value="MFS_sugar_transport-like"/>
</dbReference>
<dbReference type="PANTHER" id="PTHR48021">
    <property type="match status" value="1"/>
</dbReference>
<dbReference type="PANTHER" id="PTHR48021:SF46">
    <property type="entry name" value="MAJOR FACILITATOR SUPERFAMILY (MFS) PROFILE DOMAIN-CONTAINING PROTEIN"/>
    <property type="match status" value="1"/>
</dbReference>
<sequence>MVVVHNIILLELRDGNGQHKIADKDVRGTLAGITRFMFKFGTLMTMTVGPFLSYDTINLVMLVIPFLFSTACYWIPETPYFLLKNNNLEGARSSLRILRRYKDE</sequence>
<comment type="subcellular location">
    <subcellularLocation>
        <location evidence="1">Membrane</location>
    </subcellularLocation>
</comment>
<comment type="caution">
    <text evidence="6">The sequence shown here is derived from an EMBL/GenBank/DDBJ whole genome shotgun (WGS) entry which is preliminary data.</text>
</comment>